<organism evidence="4 5">
    <name type="scientific">Mordavella massiliensis</name>
    <dbReference type="NCBI Taxonomy" id="1871024"/>
    <lineage>
        <taxon>Bacteria</taxon>
        <taxon>Bacillati</taxon>
        <taxon>Bacillota</taxon>
        <taxon>Clostridia</taxon>
        <taxon>Eubacteriales</taxon>
        <taxon>Clostridiaceae</taxon>
        <taxon>Mordavella</taxon>
    </lineage>
</organism>
<gene>
    <name evidence="4" type="primary">yfcE</name>
    <name evidence="4" type="ORF">H6A13_04090</name>
</gene>
<accession>A0A938X072</accession>
<dbReference type="Proteomes" id="UP000713880">
    <property type="component" value="Unassembled WGS sequence"/>
</dbReference>
<comment type="caution">
    <text evidence="4">The sequence shown here is derived from an EMBL/GenBank/DDBJ whole genome shotgun (WGS) entry which is preliminary data.</text>
</comment>
<dbReference type="PANTHER" id="PTHR11124">
    <property type="entry name" value="VACUOLAR SORTING PROTEIN VPS29"/>
    <property type="match status" value="1"/>
</dbReference>
<dbReference type="RefSeq" id="WP_204908346.1">
    <property type="nucleotide sequence ID" value="NZ_JACJLV010000009.1"/>
</dbReference>
<comment type="similarity">
    <text evidence="1 2">Belongs to the metallophosphoesterase superfamily. YfcE family.</text>
</comment>
<dbReference type="NCBIfam" id="NF006988">
    <property type="entry name" value="PRK09453.1"/>
    <property type="match status" value="1"/>
</dbReference>
<evidence type="ECO:0000313" key="5">
    <source>
        <dbReference type="Proteomes" id="UP000713880"/>
    </source>
</evidence>
<comment type="cofactor">
    <cofactor evidence="2">
        <name>a divalent metal cation</name>
        <dbReference type="ChEBI" id="CHEBI:60240"/>
    </cofactor>
</comment>
<dbReference type="GO" id="GO:0046872">
    <property type="term" value="F:metal ion binding"/>
    <property type="evidence" value="ECO:0007669"/>
    <property type="project" value="UniProtKB-KW"/>
</dbReference>
<evidence type="ECO:0000256" key="1">
    <source>
        <dbReference type="ARBA" id="ARBA00008950"/>
    </source>
</evidence>
<feature type="domain" description="Calcineurin-like phosphoesterase" evidence="3">
    <location>
        <begin position="1"/>
        <end position="161"/>
    </location>
</feature>
<evidence type="ECO:0000313" key="4">
    <source>
        <dbReference type="EMBL" id="MBM6826290.1"/>
    </source>
</evidence>
<dbReference type="CDD" id="cd00841">
    <property type="entry name" value="MPP_YfcE"/>
    <property type="match status" value="1"/>
</dbReference>
<dbReference type="InterPro" id="IPR024654">
    <property type="entry name" value="Calcineurin-like_PHP_lpxH"/>
</dbReference>
<dbReference type="InterPro" id="IPR041802">
    <property type="entry name" value="MPP_YfcE"/>
</dbReference>
<dbReference type="InterPro" id="IPR000979">
    <property type="entry name" value="Phosphodiesterase_MJ0936/Vps29"/>
</dbReference>
<reference evidence="4" key="2">
    <citation type="journal article" date="2021" name="Sci. Rep.">
        <title>The distribution of antibiotic resistance genes in chicken gut microbiota commensals.</title>
        <authorList>
            <person name="Juricova H."/>
            <person name="Matiasovicova J."/>
            <person name="Kubasova T."/>
            <person name="Cejkova D."/>
            <person name="Rychlik I."/>
        </authorList>
    </citation>
    <scope>NUCLEOTIDE SEQUENCE</scope>
    <source>
        <strain evidence="4">An420c</strain>
    </source>
</reference>
<dbReference type="SUPFAM" id="SSF56300">
    <property type="entry name" value="Metallo-dependent phosphatases"/>
    <property type="match status" value="1"/>
</dbReference>
<dbReference type="EMBL" id="JACJLV010000009">
    <property type="protein sequence ID" value="MBM6826290.1"/>
    <property type="molecule type" value="Genomic_DNA"/>
</dbReference>
<dbReference type="AlphaFoldDB" id="A0A938X072"/>
<name>A0A938X072_9CLOT</name>
<dbReference type="Pfam" id="PF12850">
    <property type="entry name" value="Metallophos_2"/>
    <property type="match status" value="1"/>
</dbReference>
<evidence type="ECO:0000259" key="3">
    <source>
        <dbReference type="Pfam" id="PF12850"/>
    </source>
</evidence>
<dbReference type="GO" id="GO:0016787">
    <property type="term" value="F:hydrolase activity"/>
    <property type="evidence" value="ECO:0007669"/>
    <property type="project" value="UniProtKB-UniRule"/>
</dbReference>
<dbReference type="NCBIfam" id="TIGR00040">
    <property type="entry name" value="yfcE"/>
    <property type="match status" value="1"/>
</dbReference>
<keyword evidence="5" id="KW-1185">Reference proteome</keyword>
<dbReference type="InterPro" id="IPR029052">
    <property type="entry name" value="Metallo-depent_PP-like"/>
</dbReference>
<proteinExistence type="inferred from homology"/>
<evidence type="ECO:0000256" key="2">
    <source>
        <dbReference type="RuleBase" id="RU362039"/>
    </source>
</evidence>
<dbReference type="Gene3D" id="3.60.21.10">
    <property type="match status" value="1"/>
</dbReference>
<dbReference type="EC" id="3.1.4.-" evidence="2"/>
<reference evidence="4" key="1">
    <citation type="submission" date="2020-08" db="EMBL/GenBank/DDBJ databases">
        <authorList>
            <person name="Cejkova D."/>
            <person name="Kubasova T."/>
            <person name="Jahodarova E."/>
            <person name="Rychlik I."/>
        </authorList>
    </citation>
    <scope>NUCLEOTIDE SEQUENCE</scope>
    <source>
        <strain evidence="4">An420c</strain>
    </source>
</reference>
<protein>
    <recommendedName>
        <fullName evidence="2">Phosphoesterase</fullName>
        <ecNumber evidence="2">3.1.4.-</ecNumber>
    </recommendedName>
</protein>
<keyword evidence="4" id="KW-0378">Hydrolase</keyword>
<keyword evidence="2" id="KW-0479">Metal-binding</keyword>
<sequence>MKLMIASDIHGSAYYCKKMIEAYQREQADRLLLLGDILYHGPRNDLPEGYDPKAVIAMLNPLKQELLCVRGNCDTEVDQMVLEFPILADYCLLEINGQTIFATHGHHFNPQNPPMLKEGDILLNGHTHIPANQNMGAYTYMNPGSVSIPKKGSAHGYMIFDGNFVWKDLDGTTLDL</sequence>